<protein>
    <submittedName>
        <fullName evidence="2">Uncharacterized protein</fullName>
    </submittedName>
</protein>
<comment type="caution">
    <text evidence="2">The sequence shown here is derived from an EMBL/GenBank/DDBJ whole genome shotgun (WGS) entry which is preliminary data.</text>
</comment>
<feature type="compositionally biased region" description="Basic and acidic residues" evidence="1">
    <location>
        <begin position="225"/>
        <end position="252"/>
    </location>
</feature>
<feature type="compositionally biased region" description="Basic and acidic residues" evidence="1">
    <location>
        <begin position="60"/>
        <end position="75"/>
    </location>
</feature>
<evidence type="ECO:0000313" key="3">
    <source>
        <dbReference type="Proteomes" id="UP001303160"/>
    </source>
</evidence>
<sequence>MANGTGDVNRPDGAGKKSSSSSSRSSSLRSDRSSVAAKAGSITSVEEQDASPKKTVKFQEPVKDDTDRPVVESKKPTPKPRPYHLLSTAHQDQISSEQALNRLFTLALPDWDPLRHWTSDNRIYNGHADFFGNQQDFTTFTYTATNSIDIGHLLDTLGVSKFSPQREKIMSSSRGDKKQDICGKPVTFHVQVETFERTFEKGDFRVNWLSQGQRGLMERYAWGGGEKEGGGEGKGKGKEKGKGKGKGEKDEGKEEEGEKEEEIEHVYIFVPGEGPMLRQSPVYIDPWNWDRFRKSLTELGQDYKVFDGRLLFEGELVKQSDGKEVLPE</sequence>
<evidence type="ECO:0000256" key="1">
    <source>
        <dbReference type="SAM" id="MobiDB-lite"/>
    </source>
</evidence>
<name>A0AAN7ASR3_9PEZI</name>
<reference evidence="2" key="1">
    <citation type="journal article" date="2023" name="Mol. Phylogenet. Evol.">
        <title>Genome-scale phylogeny and comparative genomics of the fungal order Sordariales.</title>
        <authorList>
            <person name="Hensen N."/>
            <person name="Bonometti L."/>
            <person name="Westerberg I."/>
            <person name="Brannstrom I.O."/>
            <person name="Guillou S."/>
            <person name="Cros-Aarteil S."/>
            <person name="Calhoun S."/>
            <person name="Haridas S."/>
            <person name="Kuo A."/>
            <person name="Mondo S."/>
            <person name="Pangilinan J."/>
            <person name="Riley R."/>
            <person name="LaButti K."/>
            <person name="Andreopoulos B."/>
            <person name="Lipzen A."/>
            <person name="Chen C."/>
            <person name="Yan M."/>
            <person name="Daum C."/>
            <person name="Ng V."/>
            <person name="Clum A."/>
            <person name="Steindorff A."/>
            <person name="Ohm R.A."/>
            <person name="Martin F."/>
            <person name="Silar P."/>
            <person name="Natvig D.O."/>
            <person name="Lalanne C."/>
            <person name="Gautier V."/>
            <person name="Ament-Velasquez S.L."/>
            <person name="Kruys A."/>
            <person name="Hutchinson M.I."/>
            <person name="Powell A.J."/>
            <person name="Barry K."/>
            <person name="Miller A.N."/>
            <person name="Grigoriev I.V."/>
            <person name="Debuchy R."/>
            <person name="Gladieux P."/>
            <person name="Hiltunen Thoren M."/>
            <person name="Johannesson H."/>
        </authorList>
    </citation>
    <scope>NUCLEOTIDE SEQUENCE</scope>
    <source>
        <strain evidence="2">CBS 315.58</strain>
    </source>
</reference>
<gene>
    <name evidence="2" type="ORF">QBC40DRAFT_350574</name>
</gene>
<proteinExistence type="predicted"/>
<feature type="compositionally biased region" description="Low complexity" evidence="1">
    <location>
        <begin position="18"/>
        <end position="28"/>
    </location>
</feature>
<dbReference type="EMBL" id="MU863953">
    <property type="protein sequence ID" value="KAK4197993.1"/>
    <property type="molecule type" value="Genomic_DNA"/>
</dbReference>
<organism evidence="2 3">
    <name type="scientific">Triangularia verruculosa</name>
    <dbReference type="NCBI Taxonomy" id="2587418"/>
    <lineage>
        <taxon>Eukaryota</taxon>
        <taxon>Fungi</taxon>
        <taxon>Dikarya</taxon>
        <taxon>Ascomycota</taxon>
        <taxon>Pezizomycotina</taxon>
        <taxon>Sordariomycetes</taxon>
        <taxon>Sordariomycetidae</taxon>
        <taxon>Sordariales</taxon>
        <taxon>Podosporaceae</taxon>
        <taxon>Triangularia</taxon>
    </lineage>
</organism>
<feature type="region of interest" description="Disordered" evidence="1">
    <location>
        <begin position="220"/>
        <end position="262"/>
    </location>
</feature>
<feature type="compositionally biased region" description="Acidic residues" evidence="1">
    <location>
        <begin position="253"/>
        <end position="262"/>
    </location>
</feature>
<keyword evidence="3" id="KW-1185">Reference proteome</keyword>
<dbReference type="Proteomes" id="UP001303160">
    <property type="component" value="Unassembled WGS sequence"/>
</dbReference>
<accession>A0AAN7ASR3</accession>
<feature type="region of interest" description="Disordered" evidence="1">
    <location>
        <begin position="1"/>
        <end position="84"/>
    </location>
</feature>
<reference evidence="2" key="2">
    <citation type="submission" date="2023-05" db="EMBL/GenBank/DDBJ databases">
        <authorList>
            <consortium name="Lawrence Berkeley National Laboratory"/>
            <person name="Steindorff A."/>
            <person name="Hensen N."/>
            <person name="Bonometti L."/>
            <person name="Westerberg I."/>
            <person name="Brannstrom I.O."/>
            <person name="Guillou S."/>
            <person name="Cros-Aarteil S."/>
            <person name="Calhoun S."/>
            <person name="Haridas S."/>
            <person name="Kuo A."/>
            <person name="Mondo S."/>
            <person name="Pangilinan J."/>
            <person name="Riley R."/>
            <person name="Labutti K."/>
            <person name="Andreopoulos B."/>
            <person name="Lipzen A."/>
            <person name="Chen C."/>
            <person name="Yanf M."/>
            <person name="Daum C."/>
            <person name="Ng V."/>
            <person name="Clum A."/>
            <person name="Ohm R."/>
            <person name="Martin F."/>
            <person name="Silar P."/>
            <person name="Natvig D."/>
            <person name="Lalanne C."/>
            <person name="Gautier V."/>
            <person name="Ament-Velasquez S.L."/>
            <person name="Kruys A."/>
            <person name="Hutchinson M.I."/>
            <person name="Powell A.J."/>
            <person name="Barry K."/>
            <person name="Miller A.N."/>
            <person name="Grigoriev I.V."/>
            <person name="Debuchy R."/>
            <person name="Gladieux P."/>
            <person name="Thoren M.H."/>
            <person name="Johannesson H."/>
        </authorList>
    </citation>
    <scope>NUCLEOTIDE SEQUENCE</scope>
    <source>
        <strain evidence="2">CBS 315.58</strain>
    </source>
</reference>
<evidence type="ECO:0000313" key="2">
    <source>
        <dbReference type="EMBL" id="KAK4197993.1"/>
    </source>
</evidence>
<dbReference type="AlphaFoldDB" id="A0AAN7ASR3"/>